<dbReference type="Pfam" id="PF00849">
    <property type="entry name" value="PseudoU_synth_2"/>
    <property type="match status" value="1"/>
</dbReference>
<dbReference type="InterPro" id="IPR006145">
    <property type="entry name" value="PsdUridine_synth_RsuA/RluA"/>
</dbReference>
<dbReference type="Gene3D" id="3.30.2350.10">
    <property type="entry name" value="Pseudouridine synthase"/>
    <property type="match status" value="1"/>
</dbReference>
<proteinExistence type="inferred from homology"/>
<dbReference type="GO" id="GO:0009982">
    <property type="term" value="F:pseudouridine synthase activity"/>
    <property type="evidence" value="ECO:0007669"/>
    <property type="project" value="InterPro"/>
</dbReference>
<evidence type="ECO:0000259" key="2">
    <source>
        <dbReference type="Pfam" id="PF00849"/>
    </source>
</evidence>
<comment type="caution">
    <text evidence="3">The sequence shown here is derived from an EMBL/GenBank/DDBJ whole genome shotgun (WGS) entry which is preliminary data.</text>
</comment>
<dbReference type="InterPro" id="IPR020103">
    <property type="entry name" value="PsdUridine_synth_cat_dom_sf"/>
</dbReference>
<dbReference type="GO" id="GO:0000455">
    <property type="term" value="P:enzyme-directed rRNA pseudouridine synthesis"/>
    <property type="evidence" value="ECO:0007669"/>
    <property type="project" value="TreeGrafter"/>
</dbReference>
<feature type="domain" description="Pseudouridine synthase RsuA/RluA-like" evidence="2">
    <location>
        <begin position="15"/>
        <end position="180"/>
    </location>
</feature>
<sequence>MDSDCRIKILHHSNDYLVVDKPYDMLINSDDDDKSTLQTETRNLLPNTANPDLRHDFYFVHRLDYATSGVICLALNKLSARAASNEFAKRRAKKYYLAIVHGHVEEPTMFINKSIGQDINELDGNKKMCTDDDVNCCNPKQSSTALLVLEWGLRNDKPATKILLRPGTGRRHQLRVHCHHIGHTIIGDYTYSNRQDSEPHRTFLHSLRFGILKILTTSTTRFIIKTNEFIIFRLVLNNNVENLDIKTPDPFVSSNELNRWKPTNVFTSLDSAYAIIDEQFD</sequence>
<dbReference type="CDD" id="cd02869">
    <property type="entry name" value="PseudoU_synth_RluA_like"/>
    <property type="match status" value="1"/>
</dbReference>
<evidence type="ECO:0000256" key="1">
    <source>
        <dbReference type="ARBA" id="ARBA00010876"/>
    </source>
</evidence>
<keyword evidence="4" id="KW-1185">Reference proteome</keyword>
<dbReference type="AlphaFoldDB" id="A0A834XTF4"/>
<reference evidence="3 4" key="1">
    <citation type="submission" date="2020-08" db="EMBL/GenBank/DDBJ databases">
        <title>Aphidius gifuensis genome sequencing and assembly.</title>
        <authorList>
            <person name="Du Z."/>
        </authorList>
    </citation>
    <scope>NUCLEOTIDE SEQUENCE [LARGE SCALE GENOMIC DNA]</scope>
    <source>
        <strain evidence="3">YNYX2018</strain>
        <tissue evidence="3">Adults</tissue>
    </source>
</reference>
<dbReference type="EMBL" id="JACMRX010000003">
    <property type="protein sequence ID" value="KAF7993133.1"/>
    <property type="molecule type" value="Genomic_DNA"/>
</dbReference>
<accession>A0A834XTF4</accession>
<evidence type="ECO:0000313" key="4">
    <source>
        <dbReference type="Proteomes" id="UP000639338"/>
    </source>
</evidence>
<dbReference type="PANTHER" id="PTHR21600">
    <property type="entry name" value="MITOCHONDRIAL RNA PSEUDOURIDINE SYNTHASE"/>
    <property type="match status" value="1"/>
</dbReference>
<dbReference type="InterPro" id="IPR050188">
    <property type="entry name" value="RluA_PseudoU_synthase"/>
</dbReference>
<dbReference type="Proteomes" id="UP000639338">
    <property type="component" value="Unassembled WGS sequence"/>
</dbReference>
<dbReference type="OrthoDB" id="418349at2759"/>
<organism evidence="3 4">
    <name type="scientific">Aphidius gifuensis</name>
    <name type="common">Parasitoid wasp</name>
    <dbReference type="NCBI Taxonomy" id="684658"/>
    <lineage>
        <taxon>Eukaryota</taxon>
        <taxon>Metazoa</taxon>
        <taxon>Ecdysozoa</taxon>
        <taxon>Arthropoda</taxon>
        <taxon>Hexapoda</taxon>
        <taxon>Insecta</taxon>
        <taxon>Pterygota</taxon>
        <taxon>Neoptera</taxon>
        <taxon>Endopterygota</taxon>
        <taxon>Hymenoptera</taxon>
        <taxon>Apocrita</taxon>
        <taxon>Ichneumonoidea</taxon>
        <taxon>Braconidae</taxon>
        <taxon>Aphidiinae</taxon>
        <taxon>Aphidius</taxon>
    </lineage>
</organism>
<dbReference type="GO" id="GO:0003723">
    <property type="term" value="F:RNA binding"/>
    <property type="evidence" value="ECO:0007669"/>
    <property type="project" value="InterPro"/>
</dbReference>
<protein>
    <recommendedName>
        <fullName evidence="2">Pseudouridine synthase RsuA/RluA-like domain-containing protein</fullName>
    </recommendedName>
</protein>
<gene>
    <name evidence="3" type="ORF">HCN44_005914</name>
</gene>
<name>A0A834XTF4_APHGI</name>
<comment type="similarity">
    <text evidence="1">Belongs to the pseudouridine synthase RluA family.</text>
</comment>
<dbReference type="PANTHER" id="PTHR21600:SF87">
    <property type="entry name" value="RNA PSEUDOURIDYLATE SYNTHASE DOMAIN-CONTAINING PROTEIN 1"/>
    <property type="match status" value="1"/>
</dbReference>
<evidence type="ECO:0000313" key="3">
    <source>
        <dbReference type="EMBL" id="KAF7993133.1"/>
    </source>
</evidence>
<dbReference type="SUPFAM" id="SSF55120">
    <property type="entry name" value="Pseudouridine synthase"/>
    <property type="match status" value="1"/>
</dbReference>